<proteinExistence type="predicted"/>
<reference evidence="1" key="1">
    <citation type="journal article" date="2014" name="Genome Biol. Evol.">
        <title>Pangenome evidence for extensive interdomain horizontal transfer affecting lineage core and shell genes in uncultured planktonic thaumarchaeota and euryarchaeota.</title>
        <authorList>
            <person name="Deschamps P."/>
            <person name="Zivanovic Y."/>
            <person name="Moreira D."/>
            <person name="Rodriguez-Valera F."/>
            <person name="Lopez-Garcia P."/>
        </authorList>
    </citation>
    <scope>NUCLEOTIDE SEQUENCE</scope>
</reference>
<dbReference type="AlphaFoldDB" id="A0A075GKC1"/>
<dbReference type="SUPFAM" id="SSF111148">
    <property type="entry name" value="YggX-like"/>
    <property type="match status" value="1"/>
</dbReference>
<evidence type="ECO:0008006" key="2">
    <source>
        <dbReference type="Google" id="ProtNLM"/>
    </source>
</evidence>
<evidence type="ECO:0000313" key="1">
    <source>
        <dbReference type="EMBL" id="AIF02357.1"/>
    </source>
</evidence>
<dbReference type="InterPro" id="IPR036766">
    <property type="entry name" value="Fe_traffick_prot_YggX_sf"/>
</dbReference>
<accession>A0A075GKC1</accession>
<dbReference type="InterPro" id="IPR007457">
    <property type="entry name" value="Fe_traffick_prot_YggX"/>
</dbReference>
<protein>
    <recommendedName>
        <fullName evidence="2">Iron transporter</fullName>
    </recommendedName>
</protein>
<sequence>MSRTCTKCKNEITDDEELEPIPASYPCCTKCWDEWKENRVMVINELRLDMSLKDHRKLLKKHEKIFVGVLTPEGDVVDYTNEDNRNPEERPA</sequence>
<dbReference type="Gene3D" id="1.10.3880.10">
    <property type="entry name" value="Fe(II) trafficking protein YggX"/>
    <property type="match status" value="1"/>
</dbReference>
<dbReference type="EMBL" id="KF900647">
    <property type="protein sequence ID" value="AIF02357.1"/>
    <property type="molecule type" value="Genomic_DNA"/>
</dbReference>
<organism evidence="1">
    <name type="scientific">uncultured marine thaumarchaeote KM3_156_B03</name>
    <dbReference type="NCBI Taxonomy" id="1456022"/>
    <lineage>
        <taxon>Archaea</taxon>
        <taxon>Nitrososphaerota</taxon>
        <taxon>environmental samples</taxon>
    </lineage>
</organism>
<name>A0A075GKC1_9ARCH</name>
<dbReference type="GO" id="GO:0005506">
    <property type="term" value="F:iron ion binding"/>
    <property type="evidence" value="ECO:0007669"/>
    <property type="project" value="InterPro"/>
</dbReference>
<dbReference type="Pfam" id="PF04362">
    <property type="entry name" value="Iron_traffic"/>
    <property type="match status" value="1"/>
</dbReference>